<comment type="caution">
    <text evidence="2">The sequence shown here is derived from an EMBL/GenBank/DDBJ whole genome shotgun (WGS) entry which is preliminary data.</text>
</comment>
<evidence type="ECO:0000313" key="3">
    <source>
        <dbReference type="Proteomes" id="UP001497623"/>
    </source>
</evidence>
<gene>
    <name evidence="2" type="ORF">MNOR_LOCUS2445</name>
</gene>
<feature type="non-terminal residue" evidence="2">
    <location>
        <position position="131"/>
    </location>
</feature>
<sequence length="131" mass="13722">DSDIGGGGQGENKENVPTYMNMNDVENDNTFLTASDTHGNDISINTKNSYTNSQVDHSSDKNGIFLIQSVNGISSSLGKDVTNSITADKTPSSNGDSLTNSNKMSDQSSPLSISIGDKSTTALENLASPTE</sequence>
<feature type="non-terminal residue" evidence="2">
    <location>
        <position position="1"/>
    </location>
</feature>
<dbReference type="Proteomes" id="UP001497623">
    <property type="component" value="Unassembled WGS sequence"/>
</dbReference>
<evidence type="ECO:0000256" key="1">
    <source>
        <dbReference type="SAM" id="MobiDB-lite"/>
    </source>
</evidence>
<dbReference type="AlphaFoldDB" id="A0AAV2PS41"/>
<reference evidence="2 3" key="1">
    <citation type="submission" date="2024-05" db="EMBL/GenBank/DDBJ databases">
        <authorList>
            <person name="Wallberg A."/>
        </authorList>
    </citation>
    <scope>NUCLEOTIDE SEQUENCE [LARGE SCALE GENOMIC DNA]</scope>
</reference>
<organism evidence="2 3">
    <name type="scientific">Meganyctiphanes norvegica</name>
    <name type="common">Northern krill</name>
    <name type="synonym">Thysanopoda norvegica</name>
    <dbReference type="NCBI Taxonomy" id="48144"/>
    <lineage>
        <taxon>Eukaryota</taxon>
        <taxon>Metazoa</taxon>
        <taxon>Ecdysozoa</taxon>
        <taxon>Arthropoda</taxon>
        <taxon>Crustacea</taxon>
        <taxon>Multicrustacea</taxon>
        <taxon>Malacostraca</taxon>
        <taxon>Eumalacostraca</taxon>
        <taxon>Eucarida</taxon>
        <taxon>Euphausiacea</taxon>
        <taxon>Euphausiidae</taxon>
        <taxon>Meganyctiphanes</taxon>
    </lineage>
</organism>
<feature type="compositionally biased region" description="Gly residues" evidence="1">
    <location>
        <begin position="1"/>
        <end position="10"/>
    </location>
</feature>
<proteinExistence type="predicted"/>
<feature type="region of interest" description="Disordered" evidence="1">
    <location>
        <begin position="1"/>
        <end position="58"/>
    </location>
</feature>
<feature type="region of interest" description="Disordered" evidence="1">
    <location>
        <begin position="77"/>
        <end position="131"/>
    </location>
</feature>
<protein>
    <submittedName>
        <fullName evidence="2">Uncharacterized protein</fullName>
    </submittedName>
</protein>
<evidence type="ECO:0000313" key="2">
    <source>
        <dbReference type="EMBL" id="CAL4062146.1"/>
    </source>
</evidence>
<accession>A0AAV2PS41</accession>
<keyword evidence="3" id="KW-1185">Reference proteome</keyword>
<name>A0AAV2PS41_MEGNR</name>
<dbReference type="EMBL" id="CAXKWB010000747">
    <property type="protein sequence ID" value="CAL4062146.1"/>
    <property type="molecule type" value="Genomic_DNA"/>
</dbReference>
<feature type="compositionally biased region" description="Polar residues" evidence="1">
    <location>
        <begin position="28"/>
        <end position="56"/>
    </location>
</feature>